<reference evidence="2" key="1">
    <citation type="journal article" date="2020" name="bioRxiv">
        <title>Hybrid origin of Populus tomentosa Carr. identified through genome sequencing and phylogenomic analysis.</title>
        <authorList>
            <person name="An X."/>
            <person name="Gao K."/>
            <person name="Chen Z."/>
            <person name="Li J."/>
            <person name="Yang X."/>
            <person name="Yang X."/>
            <person name="Zhou J."/>
            <person name="Guo T."/>
            <person name="Zhao T."/>
            <person name="Huang S."/>
            <person name="Miao D."/>
            <person name="Khan W.U."/>
            <person name="Rao P."/>
            <person name="Ye M."/>
            <person name="Lei B."/>
            <person name="Liao W."/>
            <person name="Wang J."/>
            <person name="Ji L."/>
            <person name="Li Y."/>
            <person name="Guo B."/>
            <person name="Mustafa N.S."/>
            <person name="Li S."/>
            <person name="Yun Q."/>
            <person name="Keller S.R."/>
            <person name="Mao J."/>
            <person name="Zhang R."/>
            <person name="Strauss S.H."/>
        </authorList>
    </citation>
    <scope>NUCLEOTIDE SEQUENCE</scope>
    <source>
        <strain evidence="2">GM15</strain>
        <tissue evidence="2">Leaf</tissue>
    </source>
</reference>
<proteinExistence type="predicted"/>
<evidence type="ECO:0000256" key="1">
    <source>
        <dbReference type="SAM" id="MobiDB-lite"/>
    </source>
</evidence>
<sequence>MARRNGNVTSARRNMQYNLIGKLIKRHVVRGNTSVIVEPSFPGGMFSSSSGTLFGSPRSISSTSSLQLSSKDSSGLHYLQDNKNGCPISASAHMSATAMLKKAAQMGATASNSINSPVMQKSFASSMAGPHDQLSSIKPPTYDNSAMNDMEVFTGVFMSNDQNPGFRRNVEQEDNASSSLIHGRKPLTERNPKGPSMFAGTSIEGGDMMTRDFMWVGGARPTNLHDQRQQHQQRLEMEGMSQQQRMPMMNPFQQQPSLRESAMEKPSIWDV</sequence>
<comment type="caution">
    <text evidence="2">The sequence shown here is derived from an EMBL/GenBank/DDBJ whole genome shotgun (WGS) entry which is preliminary data.</text>
</comment>
<keyword evidence="3" id="KW-1185">Reference proteome</keyword>
<feature type="region of interest" description="Disordered" evidence="1">
    <location>
        <begin position="172"/>
        <end position="204"/>
    </location>
</feature>
<protein>
    <submittedName>
        <fullName evidence="2">Uncharacterized protein</fullName>
    </submittedName>
</protein>
<name>A0A8X7YFT6_POPTO</name>
<evidence type="ECO:0000313" key="3">
    <source>
        <dbReference type="Proteomes" id="UP000886885"/>
    </source>
</evidence>
<dbReference type="Proteomes" id="UP000886885">
    <property type="component" value="Chromosome 14A"/>
</dbReference>
<dbReference type="EMBL" id="JAAWWB010000027">
    <property type="protein sequence ID" value="KAG6749896.1"/>
    <property type="molecule type" value="Genomic_DNA"/>
</dbReference>
<evidence type="ECO:0000313" key="2">
    <source>
        <dbReference type="EMBL" id="KAG6749896.1"/>
    </source>
</evidence>
<organism evidence="2 3">
    <name type="scientific">Populus tomentosa</name>
    <name type="common">Chinese white poplar</name>
    <dbReference type="NCBI Taxonomy" id="118781"/>
    <lineage>
        <taxon>Eukaryota</taxon>
        <taxon>Viridiplantae</taxon>
        <taxon>Streptophyta</taxon>
        <taxon>Embryophyta</taxon>
        <taxon>Tracheophyta</taxon>
        <taxon>Spermatophyta</taxon>
        <taxon>Magnoliopsida</taxon>
        <taxon>eudicotyledons</taxon>
        <taxon>Gunneridae</taxon>
        <taxon>Pentapetalae</taxon>
        <taxon>rosids</taxon>
        <taxon>fabids</taxon>
        <taxon>Malpighiales</taxon>
        <taxon>Salicaceae</taxon>
        <taxon>Saliceae</taxon>
        <taxon>Populus</taxon>
    </lineage>
</organism>
<gene>
    <name evidence="2" type="ORF">POTOM_046969</name>
</gene>
<dbReference type="AlphaFoldDB" id="A0A8X7YFT6"/>
<accession>A0A8X7YFT6</accession>